<sequence>MPIRRLNDHEIESAITRIRTKYKINSVKIPVYYLLKSINLRILFNKINKL</sequence>
<proteinExistence type="predicted"/>
<dbReference type="EMBL" id="AP023326">
    <property type="protein sequence ID" value="BCI66688.1"/>
    <property type="molecule type" value="Genomic_DNA"/>
</dbReference>
<name>A0A6S6PFW3_ACEAC</name>
<protein>
    <submittedName>
        <fullName evidence="1">Uncharacterized protein</fullName>
    </submittedName>
</protein>
<evidence type="ECO:0000313" key="2">
    <source>
        <dbReference type="Proteomes" id="UP000515220"/>
    </source>
</evidence>
<accession>A0A6S6PFW3</accession>
<dbReference type="Proteomes" id="UP000515220">
    <property type="component" value="Chromosome"/>
</dbReference>
<evidence type="ECO:0000313" key="1">
    <source>
        <dbReference type="EMBL" id="BCI66688.1"/>
    </source>
</evidence>
<gene>
    <name evidence="1" type="ORF">AAJCM20276_13120</name>
</gene>
<organism evidence="1 2">
    <name type="scientific">Acetobacter aceti</name>
    <dbReference type="NCBI Taxonomy" id="435"/>
    <lineage>
        <taxon>Bacteria</taxon>
        <taxon>Pseudomonadati</taxon>
        <taxon>Pseudomonadota</taxon>
        <taxon>Alphaproteobacteria</taxon>
        <taxon>Acetobacterales</taxon>
        <taxon>Acetobacteraceae</taxon>
        <taxon>Acetobacter</taxon>
        <taxon>Acetobacter subgen. Acetobacter</taxon>
    </lineage>
</organism>
<reference evidence="1 2" key="1">
    <citation type="submission" date="2020-07" db="EMBL/GenBank/DDBJ databases">
        <title>Complete Genome Sequence of an acetic acid bacterium, Acetobacter aceti JCM20276.</title>
        <authorList>
            <person name="Hirose Y."/>
            <person name="Mihara H."/>
        </authorList>
    </citation>
    <scope>NUCLEOTIDE SEQUENCE [LARGE SCALE GENOMIC DNA]</scope>
    <source>
        <strain evidence="1 2">JCM20276</strain>
    </source>
</reference>
<dbReference type="AlphaFoldDB" id="A0A6S6PFW3"/>